<proteinExistence type="predicted"/>
<protein>
    <submittedName>
        <fullName evidence="2">Uncharacterized protein</fullName>
    </submittedName>
</protein>
<reference evidence="2" key="1">
    <citation type="submission" date="2023-06" db="EMBL/GenBank/DDBJ databases">
        <title>Survivors Of The Sea: Transcriptome response of Skeletonema marinoi to long-term dormancy.</title>
        <authorList>
            <person name="Pinder M.I.M."/>
            <person name="Kourtchenko O."/>
            <person name="Robertson E.K."/>
            <person name="Larsson T."/>
            <person name="Maumus F."/>
            <person name="Osuna-Cruz C.M."/>
            <person name="Vancaester E."/>
            <person name="Stenow R."/>
            <person name="Vandepoele K."/>
            <person name="Ploug H."/>
            <person name="Bruchert V."/>
            <person name="Godhe A."/>
            <person name="Topel M."/>
        </authorList>
    </citation>
    <scope>NUCLEOTIDE SEQUENCE</scope>
    <source>
        <strain evidence="2">R05AC</strain>
    </source>
</reference>
<evidence type="ECO:0000256" key="1">
    <source>
        <dbReference type="SAM" id="MobiDB-lite"/>
    </source>
</evidence>
<comment type="caution">
    <text evidence="2">The sequence shown here is derived from an EMBL/GenBank/DDBJ whole genome shotgun (WGS) entry which is preliminary data.</text>
</comment>
<accession>A0AAD8XYH4</accession>
<gene>
    <name evidence="2" type="ORF">QTG54_013401</name>
</gene>
<keyword evidence="3" id="KW-1185">Reference proteome</keyword>
<dbReference type="AlphaFoldDB" id="A0AAD8XYH4"/>
<feature type="region of interest" description="Disordered" evidence="1">
    <location>
        <begin position="218"/>
        <end position="242"/>
    </location>
</feature>
<feature type="compositionally biased region" description="Polar residues" evidence="1">
    <location>
        <begin position="225"/>
        <end position="240"/>
    </location>
</feature>
<dbReference type="Proteomes" id="UP001224775">
    <property type="component" value="Unassembled WGS sequence"/>
</dbReference>
<dbReference type="EMBL" id="JATAAI010000032">
    <property type="protein sequence ID" value="KAK1735695.1"/>
    <property type="molecule type" value="Genomic_DNA"/>
</dbReference>
<sequence length="288" mass="32378">MAPIFYHQVAADIAIDDHTSGGSTTVMMAETEEHQAGDQFAVDSNNFDDVGHTRDENDVGGVLSMGGAVAVIPRSGEMASNAFTQQARSSFFMDECSNNYHLEENVATTDLKSLALMTSFDFDALEDIDLMTSPPSNEQLQEEPQQYTTTAREIAIISADEELARQLQAEEDESARLHREAIIFRKSQKARSTRQYKPPRKKLKKSWLDRLIGEPFPQEMRRNYATRSDSQQNSTRSSGHVTLPTPSYYDCPTCTSMSHFSNLLLHDSCRYSHDKHKTQIPLWCLAAN</sequence>
<organism evidence="2 3">
    <name type="scientific">Skeletonema marinoi</name>
    <dbReference type="NCBI Taxonomy" id="267567"/>
    <lineage>
        <taxon>Eukaryota</taxon>
        <taxon>Sar</taxon>
        <taxon>Stramenopiles</taxon>
        <taxon>Ochrophyta</taxon>
        <taxon>Bacillariophyta</taxon>
        <taxon>Coscinodiscophyceae</taxon>
        <taxon>Thalassiosirophycidae</taxon>
        <taxon>Thalassiosirales</taxon>
        <taxon>Skeletonemataceae</taxon>
        <taxon>Skeletonema</taxon>
        <taxon>Skeletonema marinoi-dohrnii complex</taxon>
    </lineage>
</organism>
<name>A0AAD8XYH4_9STRA</name>
<evidence type="ECO:0000313" key="3">
    <source>
        <dbReference type="Proteomes" id="UP001224775"/>
    </source>
</evidence>
<evidence type="ECO:0000313" key="2">
    <source>
        <dbReference type="EMBL" id="KAK1735695.1"/>
    </source>
</evidence>